<dbReference type="RefSeq" id="WP_147289711.1">
    <property type="nucleotide sequence ID" value="NZ_JADZHC010000051.1"/>
</dbReference>
<gene>
    <name evidence="2" type="ORF">NCTC10738_03765</name>
</gene>
<dbReference type="AlphaFoldDB" id="A0A380BQ88"/>
<dbReference type="GO" id="GO:0006310">
    <property type="term" value="P:DNA recombination"/>
    <property type="evidence" value="ECO:0007669"/>
    <property type="project" value="UniProtKB-KW"/>
</dbReference>
<dbReference type="GO" id="GO:0003677">
    <property type="term" value="F:DNA binding"/>
    <property type="evidence" value="ECO:0007669"/>
    <property type="project" value="InterPro"/>
</dbReference>
<evidence type="ECO:0008006" key="4">
    <source>
        <dbReference type="Google" id="ProtNLM"/>
    </source>
</evidence>
<accession>A0A380BQ88</accession>
<keyword evidence="3" id="KW-1185">Reference proteome</keyword>
<evidence type="ECO:0000313" key="2">
    <source>
        <dbReference type="EMBL" id="SUJ05130.1"/>
    </source>
</evidence>
<dbReference type="GO" id="GO:0015074">
    <property type="term" value="P:DNA integration"/>
    <property type="evidence" value="ECO:0007669"/>
    <property type="project" value="InterPro"/>
</dbReference>
<dbReference type="SUPFAM" id="SSF56349">
    <property type="entry name" value="DNA breaking-rejoining enzymes"/>
    <property type="match status" value="1"/>
</dbReference>
<dbReference type="InterPro" id="IPR013762">
    <property type="entry name" value="Integrase-like_cat_sf"/>
</dbReference>
<evidence type="ECO:0000313" key="3">
    <source>
        <dbReference type="Proteomes" id="UP000254069"/>
    </source>
</evidence>
<reference evidence="2 3" key="1">
    <citation type="submission" date="2018-06" db="EMBL/GenBank/DDBJ databases">
        <authorList>
            <consortium name="Pathogen Informatics"/>
            <person name="Doyle S."/>
        </authorList>
    </citation>
    <scope>NUCLEOTIDE SEQUENCE [LARGE SCALE GENOMIC DNA]</scope>
    <source>
        <strain evidence="2 3">NCTC10738</strain>
    </source>
</reference>
<keyword evidence="1" id="KW-0233">DNA recombination</keyword>
<organism evidence="2 3">
    <name type="scientific">Shewanella algae</name>
    <dbReference type="NCBI Taxonomy" id="38313"/>
    <lineage>
        <taxon>Bacteria</taxon>
        <taxon>Pseudomonadati</taxon>
        <taxon>Pseudomonadota</taxon>
        <taxon>Gammaproteobacteria</taxon>
        <taxon>Alteromonadales</taxon>
        <taxon>Shewanellaceae</taxon>
        <taxon>Shewanella</taxon>
    </lineage>
</organism>
<dbReference type="InterPro" id="IPR011010">
    <property type="entry name" value="DNA_brk_join_enz"/>
</dbReference>
<evidence type="ECO:0000256" key="1">
    <source>
        <dbReference type="ARBA" id="ARBA00023172"/>
    </source>
</evidence>
<dbReference type="EMBL" id="UGYO01000002">
    <property type="protein sequence ID" value="SUJ05130.1"/>
    <property type="molecule type" value="Genomic_DNA"/>
</dbReference>
<dbReference type="Proteomes" id="UP000254069">
    <property type="component" value="Unassembled WGS sequence"/>
</dbReference>
<name>A0A380BQ88_9GAMM</name>
<protein>
    <recommendedName>
        <fullName evidence="4">Integrase</fullName>
    </recommendedName>
</protein>
<proteinExistence type="predicted"/>
<sequence length="655" mass="74464">MEATVYYPNFVPLTENSHTTPEPFISKPGIKYPEPNFIVSRTLNGEVLSRYSDDLWDFRPYRLSGNTGNARFNFSVFSDSTKGDVKWLMFIFLFIVDSGKATGISISTCMTYFKAIRSLASYCEYKGILVSEALQKEELMIGFLGTIKSKSILRGLSSTLSHLISISSDISGYKVSSGLKFDVLRLYLNKLGDDNQHPIIPNRIYAELIRQLEDFISEFYDVKDRFYRFITAVLSCDRYGRSPSLQKKIGYAPKNFKPYFKEAAQEHGLWEYFSRYKVSNMPSLSSFIAQVQHGSRIMLHAFTGMRSAESLSLPTGSLSIINGVYKLTGTTSKFVGQKKETSWITSKEVSNAYDIVEMFAKLVAKVLNMNEKDIPLFVSTSYLSLGNSVIFDGVHLAMADASNKQNEIYNLLDSEAFAVTKEDLNELERISPFRAWECEKAFVVGSIWRFTIHQFRRSLAFYVAQSALVSLPSLKRQLKHISREMTVYYCQSSELSEEFNDTNHIAKLIKQEKPEADASAYISNVLNTEEKLYGAHGTFIERKKLKTEEGILFSSDRKTIIKQFKKGEIAYSETPLGACTTLSPCDKKLLRSITSCLTCSRTVIKASRLDRVIMRQKMFVEELSVSSPSSIEYRTEKDELDTLLKFKEHIVSKEN</sequence>
<dbReference type="Gene3D" id="1.10.443.10">
    <property type="entry name" value="Intergrase catalytic core"/>
    <property type="match status" value="1"/>
</dbReference>